<evidence type="ECO:0000313" key="1">
    <source>
        <dbReference type="EMBL" id="OKP79484.1"/>
    </source>
</evidence>
<name>A0ABX3EI47_9BACL</name>
<gene>
    <name evidence="1" type="ORF">A3844_28570</name>
</gene>
<proteinExistence type="predicted"/>
<protein>
    <recommendedName>
        <fullName evidence="3">Pentatricopeptide repeat-containing protein</fullName>
    </recommendedName>
</protein>
<organism evidence="1 2">
    <name type="scientific">Paenibacillus helianthi</name>
    <dbReference type="NCBI Taxonomy" id="1349432"/>
    <lineage>
        <taxon>Bacteria</taxon>
        <taxon>Bacillati</taxon>
        <taxon>Bacillota</taxon>
        <taxon>Bacilli</taxon>
        <taxon>Bacillales</taxon>
        <taxon>Paenibacillaceae</taxon>
        <taxon>Paenibacillus</taxon>
    </lineage>
</organism>
<dbReference type="RefSeq" id="WP_074109310.1">
    <property type="nucleotide sequence ID" value="NZ_LVWI01000092.1"/>
</dbReference>
<dbReference type="EMBL" id="LVWI01000092">
    <property type="protein sequence ID" value="OKP79484.1"/>
    <property type="molecule type" value="Genomic_DNA"/>
</dbReference>
<evidence type="ECO:0008006" key="3">
    <source>
        <dbReference type="Google" id="ProtNLM"/>
    </source>
</evidence>
<evidence type="ECO:0000313" key="2">
    <source>
        <dbReference type="Proteomes" id="UP000186058"/>
    </source>
</evidence>
<keyword evidence="2" id="KW-1185">Reference proteome</keyword>
<dbReference type="Proteomes" id="UP000186058">
    <property type="component" value="Unassembled WGS sequence"/>
</dbReference>
<reference evidence="1 2" key="1">
    <citation type="submission" date="2016-03" db="EMBL/GenBank/DDBJ databases">
        <authorList>
            <person name="Sant'Anna F.H."/>
            <person name="Ambrosini A."/>
            <person name="Souza R."/>
            <person name="Bach E."/>
            <person name="Fernandes G."/>
            <person name="Balsanelli E."/>
            <person name="Baura V.A."/>
            <person name="Souza E.M."/>
            <person name="Passaglia L."/>
        </authorList>
    </citation>
    <scope>NUCLEOTIDE SEQUENCE [LARGE SCALE GENOMIC DNA]</scope>
    <source>
        <strain evidence="1 2">P26E</strain>
    </source>
</reference>
<comment type="caution">
    <text evidence="1">The sequence shown here is derived from an EMBL/GenBank/DDBJ whole genome shotgun (WGS) entry which is preliminary data.</text>
</comment>
<accession>A0ABX3EI47</accession>
<sequence length="80" mass="9317">MEQALQEEPRLYWECLNCFVKAKAVEKTIEIIGEMNRTGNPCNLEQLTGAISYYQSEGLCSAFKTPKWEEFKHQAFFYQG</sequence>